<proteinExistence type="predicted"/>
<reference evidence="1" key="1">
    <citation type="journal article" date="2021" name="Mol. Plant Microbe Interact.">
        <title>Complete Genome Sequence of the Plant-Pathogenic Fungus Colletotrichum lupini.</title>
        <authorList>
            <person name="Baroncelli R."/>
            <person name="Pensec F."/>
            <person name="Da Lio D."/>
            <person name="Boufleur T."/>
            <person name="Vicente I."/>
            <person name="Sarrocco S."/>
            <person name="Picot A."/>
            <person name="Baraldi E."/>
            <person name="Sukno S."/>
            <person name="Thon M."/>
            <person name="Le Floch G."/>
        </authorList>
    </citation>
    <scope>NUCLEOTIDE SEQUENCE</scope>
    <source>
        <strain evidence="1">IMI 504893</strain>
    </source>
</reference>
<evidence type="ECO:0000313" key="2">
    <source>
        <dbReference type="Proteomes" id="UP000830671"/>
    </source>
</evidence>
<dbReference type="KEGG" id="clup:CLUP02_07907"/>
<evidence type="ECO:0000313" key="1">
    <source>
        <dbReference type="EMBL" id="UQC82419.1"/>
    </source>
</evidence>
<name>A0A9Q8WGE5_9PEZI</name>
<sequence length="120" mass="13363">MFLPLLPSLVLSSSRLDLSRRGLILGNLHSSMERPAYPAGRICTHYTLHCPKLTMSLRSTSISIYVLGCLRQISRCQIADSTPAIHVAMDPSEHPDNLVRVAVLRSTTLSRPEKKRQLQA</sequence>
<dbReference type="RefSeq" id="XP_049144042.1">
    <property type="nucleotide sequence ID" value="XM_049286899.1"/>
</dbReference>
<dbReference type="GeneID" id="73341909"/>
<gene>
    <name evidence="1" type="ORF">CLUP02_07907</name>
</gene>
<keyword evidence="2" id="KW-1185">Reference proteome</keyword>
<organism evidence="1 2">
    <name type="scientific">Colletotrichum lupini</name>
    <dbReference type="NCBI Taxonomy" id="145971"/>
    <lineage>
        <taxon>Eukaryota</taxon>
        <taxon>Fungi</taxon>
        <taxon>Dikarya</taxon>
        <taxon>Ascomycota</taxon>
        <taxon>Pezizomycotina</taxon>
        <taxon>Sordariomycetes</taxon>
        <taxon>Hypocreomycetidae</taxon>
        <taxon>Glomerellales</taxon>
        <taxon>Glomerellaceae</taxon>
        <taxon>Colletotrichum</taxon>
        <taxon>Colletotrichum acutatum species complex</taxon>
    </lineage>
</organism>
<protein>
    <submittedName>
        <fullName evidence="1">Uncharacterized protein</fullName>
    </submittedName>
</protein>
<dbReference type="Proteomes" id="UP000830671">
    <property type="component" value="Chromosome 4"/>
</dbReference>
<dbReference type="EMBL" id="CP019476">
    <property type="protein sequence ID" value="UQC82419.1"/>
    <property type="molecule type" value="Genomic_DNA"/>
</dbReference>
<accession>A0A9Q8WGE5</accession>
<dbReference type="AlphaFoldDB" id="A0A9Q8WGE5"/>